<dbReference type="HAMAP" id="MF_00187">
    <property type="entry name" value="FdhD"/>
    <property type="match status" value="1"/>
</dbReference>
<dbReference type="Pfam" id="PF02634">
    <property type="entry name" value="FdhD-NarQ"/>
    <property type="match status" value="1"/>
</dbReference>
<dbReference type="EMBL" id="CP019236">
    <property type="protein sequence ID" value="APW40542.1"/>
    <property type="molecule type" value="Genomic_DNA"/>
</dbReference>
<sequence>MTEQIPEPLAPCRVWSFSAQTGPTGAARDDVVAAEVPVALVFNGISHAVMMATPADLHEFALGFALSEGLVDSPADVYGVELLGSPAACEVHLDIASRCFARLKERRRALAGRTGCGICGIDSLEALDIVPEAITPRAWVASMPAATVLRAIDAMPAWQTLNAEAGAVHAAGWAAPDGTLRDVLEDVGRHNALDKLLGRLALQGRLKEDGFVVMSSRASYELVRKCARLDIPMLATISAPTSLALEIATRAGLQLWGLCRSPRATRYVPAA</sequence>
<dbReference type="InterPro" id="IPR016193">
    <property type="entry name" value="Cytidine_deaminase-like"/>
</dbReference>
<evidence type="ECO:0000313" key="5">
    <source>
        <dbReference type="Proteomes" id="UP000186609"/>
    </source>
</evidence>
<feature type="active site" description="Cysteine persulfide intermediate" evidence="3">
    <location>
        <position position="116"/>
    </location>
</feature>
<dbReference type="GO" id="GO:0016783">
    <property type="term" value="F:sulfurtransferase activity"/>
    <property type="evidence" value="ECO:0007669"/>
    <property type="project" value="InterPro"/>
</dbReference>
<dbReference type="Gene3D" id="3.40.140.10">
    <property type="entry name" value="Cytidine Deaminase, domain 2"/>
    <property type="match status" value="1"/>
</dbReference>
<accession>A0A1P8K3F4</accession>
<dbReference type="Gene3D" id="3.10.20.10">
    <property type="match status" value="1"/>
</dbReference>
<evidence type="ECO:0000256" key="1">
    <source>
        <dbReference type="ARBA" id="ARBA00022490"/>
    </source>
</evidence>
<name>A0A1P8K3F4_9BURK</name>
<organism evidence="4 5">
    <name type="scientific">Rhodoferax koreensis</name>
    <dbReference type="NCBI Taxonomy" id="1842727"/>
    <lineage>
        <taxon>Bacteria</taxon>
        <taxon>Pseudomonadati</taxon>
        <taxon>Pseudomonadota</taxon>
        <taxon>Betaproteobacteria</taxon>
        <taxon>Burkholderiales</taxon>
        <taxon>Comamonadaceae</taxon>
        <taxon>Rhodoferax</taxon>
    </lineage>
</organism>
<reference evidence="4 5" key="1">
    <citation type="submission" date="2017-01" db="EMBL/GenBank/DDBJ databases">
        <authorList>
            <person name="Mah S.A."/>
            <person name="Swanson W.J."/>
            <person name="Moy G.W."/>
            <person name="Vacquier V.D."/>
        </authorList>
    </citation>
    <scope>NUCLEOTIDE SEQUENCE [LARGE SCALE GENOMIC DNA]</scope>
    <source>
        <strain evidence="4 5">DCY110</strain>
    </source>
</reference>
<protein>
    <recommendedName>
        <fullName evidence="3">Sulfur carrier protein FdhD</fullName>
    </recommendedName>
</protein>
<comment type="similarity">
    <text evidence="3">Belongs to the FdhD family.</text>
</comment>
<dbReference type="NCBIfam" id="TIGR00129">
    <property type="entry name" value="fdhD_narQ"/>
    <property type="match status" value="1"/>
</dbReference>
<dbReference type="GO" id="GO:0005737">
    <property type="term" value="C:cytoplasm"/>
    <property type="evidence" value="ECO:0007669"/>
    <property type="project" value="UniProtKB-SubCell"/>
</dbReference>
<keyword evidence="1 3" id="KW-0963">Cytoplasm</keyword>
<keyword evidence="4" id="KW-0808">Transferase</keyword>
<dbReference type="Proteomes" id="UP000186609">
    <property type="component" value="Chromosome"/>
</dbReference>
<evidence type="ECO:0000256" key="3">
    <source>
        <dbReference type="HAMAP-Rule" id="MF_00187"/>
    </source>
</evidence>
<dbReference type="GO" id="GO:0006777">
    <property type="term" value="P:Mo-molybdopterin cofactor biosynthetic process"/>
    <property type="evidence" value="ECO:0007669"/>
    <property type="project" value="UniProtKB-UniRule"/>
</dbReference>
<comment type="function">
    <text evidence="3">Required for formate dehydrogenase (FDH) activity. Acts as a sulfur carrier protein that transfers sulfur from IscS to the molybdenum cofactor prior to its insertion into FDH.</text>
</comment>
<dbReference type="GO" id="GO:0097163">
    <property type="term" value="F:sulfur carrier activity"/>
    <property type="evidence" value="ECO:0007669"/>
    <property type="project" value="UniProtKB-UniRule"/>
</dbReference>
<dbReference type="SUPFAM" id="SSF53927">
    <property type="entry name" value="Cytidine deaminase-like"/>
    <property type="match status" value="1"/>
</dbReference>
<keyword evidence="5" id="KW-1185">Reference proteome</keyword>
<dbReference type="KEGG" id="rhy:RD110_07700"/>
<dbReference type="PIRSF" id="PIRSF015626">
    <property type="entry name" value="FdhD"/>
    <property type="match status" value="1"/>
</dbReference>
<evidence type="ECO:0000313" key="4">
    <source>
        <dbReference type="EMBL" id="APW40542.1"/>
    </source>
</evidence>
<proteinExistence type="inferred from homology"/>
<dbReference type="InterPro" id="IPR003786">
    <property type="entry name" value="FdhD"/>
</dbReference>
<gene>
    <name evidence="3" type="primary">fdhD</name>
    <name evidence="4" type="ORF">RD110_07700</name>
</gene>
<evidence type="ECO:0000256" key="2">
    <source>
        <dbReference type="ARBA" id="ARBA00023150"/>
    </source>
</evidence>
<comment type="caution">
    <text evidence="3">Lacks conserved residue(s) required for the propagation of feature annotation.</text>
</comment>
<dbReference type="STRING" id="1842727.RD110_07700"/>
<dbReference type="PANTHER" id="PTHR30592">
    <property type="entry name" value="FORMATE DEHYDROGENASE"/>
    <property type="match status" value="1"/>
</dbReference>
<dbReference type="AlphaFoldDB" id="A0A1P8K3F4"/>
<dbReference type="PANTHER" id="PTHR30592:SF1">
    <property type="entry name" value="SULFUR CARRIER PROTEIN FDHD"/>
    <property type="match status" value="1"/>
</dbReference>
<comment type="subcellular location">
    <subcellularLocation>
        <location evidence="3">Cytoplasm</location>
    </subcellularLocation>
</comment>
<keyword evidence="2 3" id="KW-0501">Molybdenum cofactor biosynthesis</keyword>